<evidence type="ECO:0000256" key="1">
    <source>
        <dbReference type="SAM" id="Phobius"/>
    </source>
</evidence>
<sequence length="142" mass="15829">MQNIRCQKGFLMVDILVAIVIISVAIVAIGGLFIQVNKSATTSADYTFAANLAQRQFELLKKKYTANEWAGLDLSKDIPWQGDEKDRTNSAVTFNVTTHASEYTPKDSTDVAENLIELTVTVSWTKQNKSHIIPFTTLFSKK</sequence>
<evidence type="ECO:0000313" key="2">
    <source>
        <dbReference type="EMBL" id="SMD06419.1"/>
    </source>
</evidence>
<protein>
    <recommendedName>
        <fullName evidence="4">Prepilin-type N-terminal cleavage/methylation domain-containing protein</fullName>
    </recommendedName>
</protein>
<dbReference type="RefSeq" id="WP_084577708.1">
    <property type="nucleotide sequence ID" value="NZ_CP155572.1"/>
</dbReference>
<organism evidence="2 3">
    <name type="scientific">Sporomusa malonica</name>
    <dbReference type="NCBI Taxonomy" id="112901"/>
    <lineage>
        <taxon>Bacteria</taxon>
        <taxon>Bacillati</taxon>
        <taxon>Bacillota</taxon>
        <taxon>Negativicutes</taxon>
        <taxon>Selenomonadales</taxon>
        <taxon>Sporomusaceae</taxon>
        <taxon>Sporomusa</taxon>
    </lineage>
</organism>
<dbReference type="EMBL" id="FWXI01000022">
    <property type="protein sequence ID" value="SMD06419.1"/>
    <property type="molecule type" value="Genomic_DNA"/>
</dbReference>
<keyword evidence="1" id="KW-0812">Transmembrane</keyword>
<keyword evidence="1" id="KW-0472">Membrane</keyword>
<dbReference type="Proteomes" id="UP000192738">
    <property type="component" value="Unassembled WGS sequence"/>
</dbReference>
<keyword evidence="1" id="KW-1133">Transmembrane helix</keyword>
<gene>
    <name evidence="2" type="ORF">SAMN04488500_12272</name>
</gene>
<dbReference type="AlphaFoldDB" id="A0A1W2E9G3"/>
<feature type="transmembrane region" description="Helical" evidence="1">
    <location>
        <begin position="12"/>
        <end position="34"/>
    </location>
</feature>
<name>A0A1W2E9G3_9FIRM</name>
<keyword evidence="3" id="KW-1185">Reference proteome</keyword>
<evidence type="ECO:0000313" key="3">
    <source>
        <dbReference type="Proteomes" id="UP000192738"/>
    </source>
</evidence>
<reference evidence="2 3" key="1">
    <citation type="submission" date="2017-04" db="EMBL/GenBank/DDBJ databases">
        <authorList>
            <person name="Afonso C.L."/>
            <person name="Miller P.J."/>
            <person name="Scott M.A."/>
            <person name="Spackman E."/>
            <person name="Goraichik I."/>
            <person name="Dimitrov K.M."/>
            <person name="Suarez D.L."/>
            <person name="Swayne D.E."/>
        </authorList>
    </citation>
    <scope>NUCLEOTIDE SEQUENCE [LARGE SCALE GENOMIC DNA]</scope>
    <source>
        <strain evidence="2 3">DSM 5090</strain>
    </source>
</reference>
<dbReference type="STRING" id="112901.SAMN04488500_12272"/>
<accession>A0A1W2E9G3</accession>
<proteinExistence type="predicted"/>
<dbReference type="OrthoDB" id="1682626at2"/>
<evidence type="ECO:0008006" key="4">
    <source>
        <dbReference type="Google" id="ProtNLM"/>
    </source>
</evidence>